<dbReference type="AlphaFoldDB" id="A0A4R5TSH3"/>
<dbReference type="Proteomes" id="UP000295411">
    <property type="component" value="Unassembled WGS sequence"/>
</dbReference>
<feature type="transmembrane region" description="Helical" evidence="1">
    <location>
        <begin position="56"/>
        <end position="79"/>
    </location>
</feature>
<evidence type="ECO:0000313" key="3">
    <source>
        <dbReference type="Proteomes" id="UP000295411"/>
    </source>
</evidence>
<keyword evidence="3" id="KW-1185">Reference proteome</keyword>
<dbReference type="OrthoDB" id="4955244at2"/>
<protein>
    <submittedName>
        <fullName evidence="2">DUF2975 domain-containing protein</fullName>
    </submittedName>
</protein>
<name>A0A4R5TSH3_9MICC</name>
<keyword evidence="1" id="KW-1133">Transmembrane helix</keyword>
<feature type="transmembrane region" description="Helical" evidence="1">
    <location>
        <begin position="91"/>
        <end position="115"/>
    </location>
</feature>
<reference evidence="2 3" key="1">
    <citation type="submission" date="2019-03" db="EMBL/GenBank/DDBJ databases">
        <title>Arthrobacter sp. nov., an bacterium isolated from biocrust in Mu Us Desert.</title>
        <authorList>
            <person name="Lixiong L."/>
        </authorList>
    </citation>
    <scope>NUCLEOTIDE SEQUENCE [LARGE SCALE GENOMIC DNA]</scope>
    <source>
        <strain evidence="2 3">SLN-3</strain>
    </source>
</reference>
<gene>
    <name evidence="2" type="ORF">E2F48_14095</name>
</gene>
<proteinExistence type="predicted"/>
<feature type="transmembrane region" description="Helical" evidence="1">
    <location>
        <begin position="12"/>
        <end position="36"/>
    </location>
</feature>
<keyword evidence="1" id="KW-0812">Transmembrane</keyword>
<evidence type="ECO:0000256" key="1">
    <source>
        <dbReference type="SAM" id="Phobius"/>
    </source>
</evidence>
<evidence type="ECO:0000313" key="2">
    <source>
        <dbReference type="EMBL" id="TDK23924.1"/>
    </source>
</evidence>
<dbReference type="InterPro" id="IPR021354">
    <property type="entry name" value="DUF2975"/>
</dbReference>
<dbReference type="RefSeq" id="WP_133404609.1">
    <property type="nucleotide sequence ID" value="NZ_SMTK01000005.1"/>
</dbReference>
<dbReference type="EMBL" id="SMTK01000005">
    <property type="protein sequence ID" value="TDK23924.1"/>
    <property type="molecule type" value="Genomic_DNA"/>
</dbReference>
<accession>A0A4R5TSH3</accession>
<comment type="caution">
    <text evidence="2">The sequence shown here is derived from an EMBL/GenBank/DDBJ whole genome shotgun (WGS) entry which is preliminary data.</text>
</comment>
<feature type="transmembrane region" description="Helical" evidence="1">
    <location>
        <begin position="121"/>
        <end position="142"/>
    </location>
</feature>
<keyword evidence="1" id="KW-0472">Membrane</keyword>
<sequence>MHTSTQYPSALTVVVARTALGLLFGAVVAGQIFSVIKSQSLAAAYPEFSQLQAPLVAAALAFGICVEAVLAAAAVLTGYTRDHRIFGPSALKLVGFMAGALAVATAILVVTLFMIPGPPALGFSILGGVVLGTALTVVLRVLRSRLRNVGCTPVQLGHAV</sequence>
<dbReference type="Pfam" id="PF11188">
    <property type="entry name" value="DUF2975"/>
    <property type="match status" value="1"/>
</dbReference>
<organism evidence="2 3">
    <name type="scientific">Arthrobacter crusticola</name>
    <dbReference type="NCBI Taxonomy" id="2547960"/>
    <lineage>
        <taxon>Bacteria</taxon>
        <taxon>Bacillati</taxon>
        <taxon>Actinomycetota</taxon>
        <taxon>Actinomycetes</taxon>
        <taxon>Micrococcales</taxon>
        <taxon>Micrococcaceae</taxon>
        <taxon>Arthrobacter</taxon>
    </lineage>
</organism>